<reference evidence="4 5" key="2">
    <citation type="submission" date="2013-11" db="EMBL/GenBank/DDBJ databases">
        <title>The Genome Sequence of Phytophthora parasitica INRA-310.</title>
        <authorList>
            <consortium name="The Broad Institute Genomics Platform"/>
            <person name="Russ C."/>
            <person name="Tyler B."/>
            <person name="Panabieres F."/>
            <person name="Shan W."/>
            <person name="Tripathy S."/>
            <person name="Grunwald N."/>
            <person name="Machado M."/>
            <person name="Johnson C.S."/>
            <person name="Arredondo F."/>
            <person name="Hong C."/>
            <person name="Coffey M."/>
            <person name="Young S.K."/>
            <person name="Zeng Q."/>
            <person name="Gargeya S."/>
            <person name="Fitzgerald M."/>
            <person name="Abouelleil A."/>
            <person name="Alvarado L."/>
            <person name="Chapman S.B."/>
            <person name="Gainer-Dewar J."/>
            <person name="Goldberg J."/>
            <person name="Griggs A."/>
            <person name="Gujja S."/>
            <person name="Hansen M."/>
            <person name="Howarth C."/>
            <person name="Imamovic A."/>
            <person name="Ireland A."/>
            <person name="Larimer J."/>
            <person name="McCowan C."/>
            <person name="Murphy C."/>
            <person name="Pearson M."/>
            <person name="Poon T.W."/>
            <person name="Priest M."/>
            <person name="Roberts A."/>
            <person name="Saif S."/>
            <person name="Shea T."/>
            <person name="Sykes S."/>
            <person name="Wortman J."/>
            <person name="Nusbaum C."/>
            <person name="Birren B."/>
        </authorList>
    </citation>
    <scope>NUCLEOTIDE SEQUENCE [LARGE SCALE GENOMIC DNA]</scope>
    <source>
        <strain evidence="4 5">INRA-310</strain>
    </source>
</reference>
<dbReference type="PANTHER" id="PTHR43201">
    <property type="entry name" value="ACYL-COA SYNTHETASE"/>
    <property type="match status" value="1"/>
</dbReference>
<evidence type="ECO:0000313" key="4">
    <source>
        <dbReference type="EMBL" id="ETN23132.1"/>
    </source>
</evidence>
<gene>
    <name evidence="4" type="ORF">PPTG_02804</name>
</gene>
<dbReference type="RefSeq" id="XP_008892330.1">
    <property type="nucleotide sequence ID" value="XM_008894082.1"/>
</dbReference>
<dbReference type="EMBL" id="KI669562">
    <property type="protein sequence ID" value="ETN23132.1"/>
    <property type="molecule type" value="Genomic_DNA"/>
</dbReference>
<sequence>MLVKNRKKRFVGIAMAYLGVKRGELALFDAEGRPVSPPTIQGGNSHVQVLRGGLRAELQPLGLTLLQRAGIQRGDAFVLVLDNDRTSVACMLAAMHLQCVCAIVGKSRVALLEHVKTQTGITKVLTVDNLTESVSVQNDTNPQAATIMIPWLQESEIAKSGCVCLLTSGSVGEPKVVPCTWENMLLQGESTHQQLFPKHPARIICGTSISHAFSINTIFALYTSPYDAQSELCFASSAVGLYTLLTQRSDLLTALYATPGTYTALAAMPPTALYADVPYCAGTRLSLTLFHRMRDDYGLHLMQNYGSTEMGDMAAWYLHGKRFDEELKEMESNEKQLYVGSVWPGVETRTKDNGEVTMKTPWQSLGYVKECVLHRLNGAHHTSDRGIITQDKHGVDCVWLQGRLRPTVEIEWQDQRTTYSPNEIEGILVAHPHVTDALVLIQSEVNRKQGIIRARVVLEDGAAFDTSDLNQWCAEHDLPALRDSLVIELATFLPCSPAGKLMYT</sequence>
<dbReference type="OrthoDB" id="10253115at2759"/>
<dbReference type="InterPro" id="IPR000873">
    <property type="entry name" value="AMP-dep_synth/lig_dom"/>
</dbReference>
<keyword evidence="2" id="KW-0436">Ligase</keyword>
<dbReference type="GO" id="GO:0006631">
    <property type="term" value="P:fatty acid metabolic process"/>
    <property type="evidence" value="ECO:0007669"/>
    <property type="project" value="TreeGrafter"/>
</dbReference>
<reference evidence="5" key="1">
    <citation type="submission" date="2011-12" db="EMBL/GenBank/DDBJ databases">
        <authorList>
            <consortium name="The Broad Institute Genome Sequencing Platform"/>
            <person name="Russ C."/>
            <person name="Tyler B."/>
            <person name="Panabieres F."/>
            <person name="Shan W."/>
            <person name="Tripathy S."/>
            <person name="Grunwald N."/>
            <person name="Machado M."/>
            <person name="Young S.K."/>
            <person name="Zeng Q."/>
            <person name="Gargeya S."/>
            <person name="Fitzgerald M."/>
            <person name="Haas B."/>
            <person name="Abouelleil A."/>
            <person name="Alvarado L."/>
            <person name="Arachchi H.M."/>
            <person name="Berlin A."/>
            <person name="Chapman S.B."/>
            <person name="Gearin G."/>
            <person name="Goldberg J."/>
            <person name="Griggs A."/>
            <person name="Gujja S."/>
            <person name="Hansen M."/>
            <person name="Heiman D."/>
            <person name="Howarth C."/>
            <person name="Larimer J."/>
            <person name="Lui A."/>
            <person name="MacDonald P.J.P."/>
            <person name="McCowen C."/>
            <person name="Montmayeur A."/>
            <person name="Murphy C."/>
            <person name="Neiman D."/>
            <person name="Pearson M."/>
            <person name="Priest M."/>
            <person name="Roberts A."/>
            <person name="Saif S."/>
            <person name="Shea T."/>
            <person name="Sisk P."/>
            <person name="Stolte C."/>
            <person name="Sykes S."/>
            <person name="Wortman J."/>
            <person name="Nusbaum C."/>
            <person name="Birren B."/>
        </authorList>
    </citation>
    <scope>NUCLEOTIDE SEQUENCE [LARGE SCALE GENOMIC DNA]</scope>
    <source>
        <strain evidence="5">INRA-310</strain>
    </source>
</reference>
<dbReference type="Gene3D" id="3.30.300.30">
    <property type="match status" value="1"/>
</dbReference>
<feature type="domain" description="AMP-dependent synthetase/ligase" evidence="3">
    <location>
        <begin position="65"/>
        <end position="365"/>
    </location>
</feature>
<organism evidence="4 5">
    <name type="scientific">Phytophthora nicotianae (strain INRA-310)</name>
    <name type="common">Phytophthora parasitica</name>
    <dbReference type="NCBI Taxonomy" id="761204"/>
    <lineage>
        <taxon>Eukaryota</taxon>
        <taxon>Sar</taxon>
        <taxon>Stramenopiles</taxon>
        <taxon>Oomycota</taxon>
        <taxon>Peronosporomycetes</taxon>
        <taxon>Peronosporales</taxon>
        <taxon>Peronosporaceae</taxon>
        <taxon>Phytophthora</taxon>
    </lineage>
</organism>
<dbReference type="SUPFAM" id="SSF56801">
    <property type="entry name" value="Acetyl-CoA synthetase-like"/>
    <property type="match status" value="1"/>
</dbReference>
<dbReference type="VEuPathDB" id="FungiDB:PPTG_02804"/>
<comment type="similarity">
    <text evidence="1">Belongs to the ATP-dependent AMP-binding enzyme family.</text>
</comment>
<dbReference type="GeneID" id="20173021"/>
<proteinExistence type="inferred from homology"/>
<evidence type="ECO:0000256" key="1">
    <source>
        <dbReference type="ARBA" id="ARBA00006432"/>
    </source>
</evidence>
<dbReference type="Gene3D" id="3.40.50.12780">
    <property type="entry name" value="N-terminal domain of ligase-like"/>
    <property type="match status" value="1"/>
</dbReference>
<evidence type="ECO:0000313" key="5">
    <source>
        <dbReference type="Proteomes" id="UP000018817"/>
    </source>
</evidence>
<dbReference type="STRING" id="761204.W2RCK7"/>
<dbReference type="Pfam" id="PF00501">
    <property type="entry name" value="AMP-binding"/>
    <property type="match status" value="1"/>
</dbReference>
<dbReference type="GO" id="GO:0031956">
    <property type="term" value="F:medium-chain fatty acid-CoA ligase activity"/>
    <property type="evidence" value="ECO:0007669"/>
    <property type="project" value="TreeGrafter"/>
</dbReference>
<dbReference type="OMA" id="HMLLQGE"/>
<protein>
    <recommendedName>
        <fullName evidence="3">AMP-dependent synthetase/ligase domain-containing protein</fullName>
    </recommendedName>
</protein>
<dbReference type="AlphaFoldDB" id="W2RCK7"/>
<dbReference type="InterPro" id="IPR045851">
    <property type="entry name" value="AMP-bd_C_sf"/>
</dbReference>
<dbReference type="InterPro" id="IPR042099">
    <property type="entry name" value="ANL_N_sf"/>
</dbReference>
<dbReference type="PANTHER" id="PTHR43201:SF5">
    <property type="entry name" value="MEDIUM-CHAIN ACYL-COA LIGASE ACSF2, MITOCHONDRIAL"/>
    <property type="match status" value="1"/>
</dbReference>
<accession>W2RCK7</accession>
<evidence type="ECO:0000256" key="2">
    <source>
        <dbReference type="ARBA" id="ARBA00022598"/>
    </source>
</evidence>
<name>W2RCK7_PHYN3</name>
<dbReference type="Proteomes" id="UP000018817">
    <property type="component" value="Unassembled WGS sequence"/>
</dbReference>
<evidence type="ECO:0000259" key="3">
    <source>
        <dbReference type="Pfam" id="PF00501"/>
    </source>
</evidence>